<comment type="similarity">
    <text evidence="1 7">Belongs to the CcmH/CycL/Ccl2/NrfF family.</text>
</comment>
<dbReference type="Pfam" id="PF03918">
    <property type="entry name" value="CcmH"/>
    <property type="match status" value="1"/>
</dbReference>
<name>C6XIM2_HIRBI</name>
<dbReference type="InterPro" id="IPR005616">
    <property type="entry name" value="CcmH/CycL/Ccl2/NrfF_N"/>
</dbReference>
<evidence type="ECO:0000313" key="10">
    <source>
        <dbReference type="Proteomes" id="UP000002745"/>
    </source>
</evidence>
<accession>C6XIM2</accession>
<evidence type="ECO:0000256" key="7">
    <source>
        <dbReference type="RuleBase" id="RU364112"/>
    </source>
</evidence>
<dbReference type="Proteomes" id="UP000002745">
    <property type="component" value="Chromosome"/>
</dbReference>
<dbReference type="HOGENOM" id="CLU_107187_4_1_5"/>
<dbReference type="GO" id="GO:0005886">
    <property type="term" value="C:plasma membrane"/>
    <property type="evidence" value="ECO:0007669"/>
    <property type="project" value="TreeGrafter"/>
</dbReference>
<dbReference type="Gene3D" id="1.10.8.640">
    <property type="entry name" value="Cytochrome C biogenesis protein"/>
    <property type="match status" value="1"/>
</dbReference>
<keyword evidence="2 7" id="KW-0349">Heme</keyword>
<dbReference type="KEGG" id="hba:Hbal_1275"/>
<keyword evidence="5" id="KW-0201">Cytochrome c-type biogenesis</keyword>
<feature type="domain" description="CcmH/CycL/Ccl2/NrfF N-terminal" evidence="8">
    <location>
        <begin position="2"/>
        <end position="122"/>
    </location>
</feature>
<dbReference type="InterPro" id="IPR051263">
    <property type="entry name" value="C-type_cytochrome_biogenesis"/>
</dbReference>
<evidence type="ECO:0000256" key="3">
    <source>
        <dbReference type="ARBA" id="ARBA00022723"/>
    </source>
</evidence>
<dbReference type="AlphaFoldDB" id="C6XIM2"/>
<keyword evidence="10" id="KW-1185">Reference proteome</keyword>
<dbReference type="STRING" id="582402.Hbal_1275"/>
<evidence type="ECO:0000313" key="9">
    <source>
        <dbReference type="EMBL" id="ACT58967.1"/>
    </source>
</evidence>
<evidence type="ECO:0000256" key="5">
    <source>
        <dbReference type="ARBA" id="ARBA00022748"/>
    </source>
</evidence>
<keyword evidence="7" id="KW-0812">Transmembrane</keyword>
<dbReference type="GO" id="GO:0046872">
    <property type="term" value="F:metal ion binding"/>
    <property type="evidence" value="ECO:0007669"/>
    <property type="project" value="UniProtKB-KW"/>
</dbReference>
<gene>
    <name evidence="9" type="ordered locus">Hbal_1275</name>
</gene>
<dbReference type="EMBL" id="CP001678">
    <property type="protein sequence ID" value="ACT58967.1"/>
    <property type="molecule type" value="Genomic_DNA"/>
</dbReference>
<dbReference type="InterPro" id="IPR038297">
    <property type="entry name" value="CcmH/CycL/NrfF/Ccl2_sf"/>
</dbReference>
<keyword evidence="3 7" id="KW-0479">Metal-binding</keyword>
<evidence type="ECO:0000256" key="2">
    <source>
        <dbReference type="ARBA" id="ARBA00022617"/>
    </source>
</evidence>
<comment type="function">
    <text evidence="7">Possible subunit of a heme lyase.</text>
</comment>
<keyword evidence="6 7" id="KW-0408">Iron</keyword>
<evidence type="ECO:0000259" key="8">
    <source>
        <dbReference type="Pfam" id="PF03918"/>
    </source>
</evidence>
<evidence type="ECO:0000256" key="6">
    <source>
        <dbReference type="ARBA" id="ARBA00023004"/>
    </source>
</evidence>
<dbReference type="RefSeq" id="WP_015827117.1">
    <property type="nucleotide sequence ID" value="NC_012982.1"/>
</dbReference>
<dbReference type="GO" id="GO:0017004">
    <property type="term" value="P:cytochrome complex assembly"/>
    <property type="evidence" value="ECO:0007669"/>
    <property type="project" value="UniProtKB-KW"/>
</dbReference>
<dbReference type="CDD" id="cd16378">
    <property type="entry name" value="CcmH_N"/>
    <property type="match status" value="1"/>
</dbReference>
<keyword evidence="7" id="KW-0472">Membrane</keyword>
<keyword evidence="7" id="KW-1133">Transmembrane helix</keyword>
<protein>
    <recommendedName>
        <fullName evidence="7">Cytochrome c-type biogenesis protein</fullName>
    </recommendedName>
</protein>
<dbReference type="OrthoDB" id="9804975at2"/>
<sequence>MMLALVLAAALSDAPLQDADLEARAQLLMREIRCVSCENEPISQSASEIAGDMRHLVRKQIQDGASDVEVRSYFSERYGEFVLFRPKASGGGAFLWAFPFVLLAWGAGVLFMAIRARKKRNLAPLKPDMVADHENDTLD</sequence>
<keyword evidence="4 7" id="KW-0732">Signal</keyword>
<organism evidence="9 10">
    <name type="scientific">Hirschia baltica (strain ATCC 49814 / DSM 5838 / IFAM 1418)</name>
    <dbReference type="NCBI Taxonomy" id="582402"/>
    <lineage>
        <taxon>Bacteria</taxon>
        <taxon>Pseudomonadati</taxon>
        <taxon>Pseudomonadota</taxon>
        <taxon>Alphaproteobacteria</taxon>
        <taxon>Hyphomonadales</taxon>
        <taxon>Hyphomonadaceae</taxon>
        <taxon>Hirschia</taxon>
    </lineage>
</organism>
<dbReference type="eggNOG" id="COG3088">
    <property type="taxonomic scope" value="Bacteria"/>
</dbReference>
<feature type="transmembrane region" description="Helical" evidence="7">
    <location>
        <begin position="93"/>
        <end position="114"/>
    </location>
</feature>
<dbReference type="PANTHER" id="PTHR47870">
    <property type="entry name" value="CYTOCHROME C-TYPE BIOGENESIS PROTEIN CCMH"/>
    <property type="match status" value="1"/>
</dbReference>
<dbReference type="PANTHER" id="PTHR47870:SF1">
    <property type="entry name" value="CYTOCHROME C-TYPE BIOGENESIS PROTEIN CCMH"/>
    <property type="match status" value="1"/>
</dbReference>
<proteinExistence type="inferred from homology"/>
<evidence type="ECO:0000256" key="1">
    <source>
        <dbReference type="ARBA" id="ARBA00010342"/>
    </source>
</evidence>
<evidence type="ECO:0000256" key="4">
    <source>
        <dbReference type="ARBA" id="ARBA00022729"/>
    </source>
</evidence>
<reference evidence="10" key="1">
    <citation type="journal article" date="2011" name="J. Bacteriol.">
        <title>Genome sequences of eight morphologically diverse alphaproteobacteria.</title>
        <authorList>
            <consortium name="US DOE Joint Genome Institute"/>
            <person name="Brown P.J."/>
            <person name="Kysela D.T."/>
            <person name="Buechlein A."/>
            <person name="Hemmerich C."/>
            <person name="Brun Y.V."/>
        </authorList>
    </citation>
    <scope>NUCLEOTIDE SEQUENCE [LARGE SCALE GENOMIC DNA]</scope>
    <source>
        <strain evidence="10">ATCC 49814 / DSM 5838 / IFAM 1418</strain>
    </source>
</reference>